<proteinExistence type="predicted"/>
<name>A0ACB8CCZ8_DERSI</name>
<evidence type="ECO:0000313" key="2">
    <source>
        <dbReference type="Proteomes" id="UP000821865"/>
    </source>
</evidence>
<reference evidence="1" key="1">
    <citation type="submission" date="2020-05" db="EMBL/GenBank/DDBJ databases">
        <title>Large-scale comparative analyses of tick genomes elucidate their genetic diversity and vector capacities.</title>
        <authorList>
            <person name="Jia N."/>
            <person name="Wang J."/>
            <person name="Shi W."/>
            <person name="Du L."/>
            <person name="Sun Y."/>
            <person name="Zhan W."/>
            <person name="Jiang J."/>
            <person name="Wang Q."/>
            <person name="Zhang B."/>
            <person name="Ji P."/>
            <person name="Sakyi L.B."/>
            <person name="Cui X."/>
            <person name="Yuan T."/>
            <person name="Jiang B."/>
            <person name="Yang W."/>
            <person name="Lam T.T.-Y."/>
            <person name="Chang Q."/>
            <person name="Ding S."/>
            <person name="Wang X."/>
            <person name="Zhu J."/>
            <person name="Ruan X."/>
            <person name="Zhao L."/>
            <person name="Wei J."/>
            <person name="Que T."/>
            <person name="Du C."/>
            <person name="Cheng J."/>
            <person name="Dai P."/>
            <person name="Han X."/>
            <person name="Huang E."/>
            <person name="Gao Y."/>
            <person name="Liu J."/>
            <person name="Shao H."/>
            <person name="Ye R."/>
            <person name="Li L."/>
            <person name="Wei W."/>
            <person name="Wang X."/>
            <person name="Wang C."/>
            <person name="Yang T."/>
            <person name="Huo Q."/>
            <person name="Li W."/>
            <person name="Guo W."/>
            <person name="Chen H."/>
            <person name="Zhou L."/>
            <person name="Ni X."/>
            <person name="Tian J."/>
            <person name="Zhou Y."/>
            <person name="Sheng Y."/>
            <person name="Liu T."/>
            <person name="Pan Y."/>
            <person name="Xia L."/>
            <person name="Li J."/>
            <person name="Zhao F."/>
            <person name="Cao W."/>
        </authorList>
    </citation>
    <scope>NUCLEOTIDE SEQUENCE</scope>
    <source>
        <strain evidence="1">Dsil-2018</strain>
    </source>
</reference>
<comment type="caution">
    <text evidence="1">The sequence shown here is derived from an EMBL/GenBank/DDBJ whole genome shotgun (WGS) entry which is preliminary data.</text>
</comment>
<dbReference type="Proteomes" id="UP000821865">
    <property type="component" value="Chromosome 7"/>
</dbReference>
<organism evidence="1 2">
    <name type="scientific">Dermacentor silvarum</name>
    <name type="common">Tick</name>
    <dbReference type="NCBI Taxonomy" id="543639"/>
    <lineage>
        <taxon>Eukaryota</taxon>
        <taxon>Metazoa</taxon>
        <taxon>Ecdysozoa</taxon>
        <taxon>Arthropoda</taxon>
        <taxon>Chelicerata</taxon>
        <taxon>Arachnida</taxon>
        <taxon>Acari</taxon>
        <taxon>Parasitiformes</taxon>
        <taxon>Ixodida</taxon>
        <taxon>Ixodoidea</taxon>
        <taxon>Ixodidae</taxon>
        <taxon>Rhipicephalinae</taxon>
        <taxon>Dermacentor</taxon>
    </lineage>
</organism>
<gene>
    <name evidence="1" type="ORF">HPB49_002546</name>
</gene>
<evidence type="ECO:0000313" key="1">
    <source>
        <dbReference type="EMBL" id="KAH7940620.1"/>
    </source>
</evidence>
<keyword evidence="2" id="KW-1185">Reference proteome</keyword>
<protein>
    <submittedName>
        <fullName evidence="1">Uncharacterized protein</fullName>
    </submittedName>
</protein>
<dbReference type="EMBL" id="CM023476">
    <property type="protein sequence ID" value="KAH7940620.1"/>
    <property type="molecule type" value="Genomic_DNA"/>
</dbReference>
<sequence>MNCEDYNIIRGLPMAKVFPDVNVRSAMDYQPRESDVIIAKYIYITRNPYDCCVSKYHFLKGITPKAYEDVSFESFVKKFVSGRLLYGDYFDHLFPWYDLRNEANVLFLTYEELKTDTKQCIFKIAKFLGEDHIRALREDDVFLQRVVEATSLSNMKVVFNYSPYERVKRMLELPPEKSLKLAEVFKKAPVTNKEMHEGCGYVRKGIVGDWKSHFTPELIEITKAWIDKKTKGSDIMDLWKDLDLP</sequence>
<accession>A0ACB8CCZ8</accession>